<organism evidence="2 3">
    <name type="scientific">Novymonas esmeraldas</name>
    <dbReference type="NCBI Taxonomy" id="1808958"/>
    <lineage>
        <taxon>Eukaryota</taxon>
        <taxon>Discoba</taxon>
        <taxon>Euglenozoa</taxon>
        <taxon>Kinetoplastea</taxon>
        <taxon>Metakinetoplastina</taxon>
        <taxon>Trypanosomatida</taxon>
        <taxon>Trypanosomatidae</taxon>
        <taxon>Novymonas</taxon>
    </lineage>
</organism>
<proteinExistence type="predicted"/>
<name>A0AAW0ETL8_9TRYP</name>
<dbReference type="Proteomes" id="UP001430356">
    <property type="component" value="Unassembled WGS sequence"/>
</dbReference>
<evidence type="ECO:0000256" key="1">
    <source>
        <dbReference type="SAM" id="MobiDB-lite"/>
    </source>
</evidence>
<evidence type="ECO:0000313" key="3">
    <source>
        <dbReference type="Proteomes" id="UP001430356"/>
    </source>
</evidence>
<sequence length="153" mass="16193">MRPSGAALVANTPWLEWSSSTAPVALARVSVSRQSLQLPSTTRSVHAGTKAVPTRSGSQATRPSEHWRCPDKWRRSTASACCTSTAHGTCTGPRITCSGNSASSGDASHSRYTAYTVSTSSSGTHPRIKTLGRRRMSATAEEWHFCVSASGVV</sequence>
<evidence type="ECO:0000313" key="2">
    <source>
        <dbReference type="EMBL" id="KAK7197590.1"/>
    </source>
</evidence>
<keyword evidence="3" id="KW-1185">Reference proteome</keyword>
<dbReference type="AlphaFoldDB" id="A0AAW0ETL8"/>
<accession>A0AAW0ETL8</accession>
<protein>
    <submittedName>
        <fullName evidence="2">Uncharacterized protein</fullName>
    </submittedName>
</protein>
<feature type="region of interest" description="Disordered" evidence="1">
    <location>
        <begin position="40"/>
        <end position="66"/>
    </location>
</feature>
<dbReference type="EMBL" id="JAECZO010000111">
    <property type="protein sequence ID" value="KAK7197590.1"/>
    <property type="molecule type" value="Genomic_DNA"/>
</dbReference>
<gene>
    <name evidence="2" type="ORF">NESM_000709500</name>
</gene>
<comment type="caution">
    <text evidence="2">The sequence shown here is derived from an EMBL/GenBank/DDBJ whole genome shotgun (WGS) entry which is preliminary data.</text>
</comment>
<reference evidence="2 3" key="1">
    <citation type="journal article" date="2021" name="MBio">
        <title>A New Model Trypanosomatid, Novymonas esmeraldas: Genomic Perception of Its 'Candidatus Pandoraea novymonadis' Endosymbiont.</title>
        <authorList>
            <person name="Zakharova A."/>
            <person name="Saura A."/>
            <person name="Butenko A."/>
            <person name="Podesvova L."/>
            <person name="Warmusova S."/>
            <person name="Kostygov A.Y."/>
            <person name="Nenarokova A."/>
            <person name="Lukes J."/>
            <person name="Opperdoes F.R."/>
            <person name="Yurchenko V."/>
        </authorList>
    </citation>
    <scope>NUCLEOTIDE SEQUENCE [LARGE SCALE GENOMIC DNA]</scope>
    <source>
        <strain evidence="2 3">E262AT.01</strain>
    </source>
</reference>